<evidence type="ECO:0000313" key="2">
    <source>
        <dbReference type="EMBL" id="ORY77344.1"/>
    </source>
</evidence>
<feature type="compositionally biased region" description="Low complexity" evidence="1">
    <location>
        <begin position="330"/>
        <end position="342"/>
    </location>
</feature>
<protein>
    <submittedName>
        <fullName evidence="2">Uncharacterized protein</fullName>
    </submittedName>
</protein>
<feature type="region of interest" description="Disordered" evidence="1">
    <location>
        <begin position="319"/>
        <end position="413"/>
    </location>
</feature>
<proteinExistence type="predicted"/>
<feature type="region of interest" description="Disordered" evidence="1">
    <location>
        <begin position="176"/>
        <end position="201"/>
    </location>
</feature>
<dbReference type="RefSeq" id="XP_040722965.1">
    <property type="nucleotide sequence ID" value="XM_040870703.1"/>
</dbReference>
<evidence type="ECO:0000313" key="3">
    <source>
        <dbReference type="Proteomes" id="UP000193685"/>
    </source>
</evidence>
<feature type="compositionally biased region" description="Polar residues" evidence="1">
    <location>
        <begin position="83"/>
        <end position="104"/>
    </location>
</feature>
<feature type="compositionally biased region" description="Polar residues" evidence="1">
    <location>
        <begin position="343"/>
        <end position="353"/>
    </location>
</feature>
<evidence type="ECO:0000256" key="1">
    <source>
        <dbReference type="SAM" id="MobiDB-lite"/>
    </source>
</evidence>
<feature type="compositionally biased region" description="Polar residues" evidence="1">
    <location>
        <begin position="192"/>
        <end position="201"/>
    </location>
</feature>
<dbReference type="EMBL" id="MCFI01000020">
    <property type="protein sequence ID" value="ORY77344.1"/>
    <property type="molecule type" value="Genomic_DNA"/>
</dbReference>
<comment type="caution">
    <text evidence="2">The sequence shown here is derived from an EMBL/GenBank/DDBJ whole genome shotgun (WGS) entry which is preliminary data.</text>
</comment>
<sequence>MPRLEADHFLIARPPTSKGPTAPICQLQRLGPAACGTRIHTPAYDLRRASHVLDPQEAIVTSYEDERLAVFKSPKSKLARRVSQATTRRSKSASPSTTPQRTPLSVHNLNALTHVCSTDTRPSGTLRVHYKPDAPGRDWQIDQSSAGFTFWTQFSGVTNTNFQLVWTHRYKPQRKTSASSVISRRASRSNSPAQGSTTSLSAGLGKRRLSLPGLVLQPADEWTCRIVDPDKVATVGESRGVKVAKLTVDELILYHLPSRTSTDQPSQSTETFSSPLSLIAEQPQPERISRTVIMSALWILTHPHDLFLMHGLGQAPDWLHRPRGTSLTASTLPRSRSPLRRTQGVTTPGTSVRSGSSAPASRDASPSPAPTTERAHSQSLHRGRTISTEEPRGRSKSSISSSTIPGRATTTRPTCYSFLNSFKLWKPRSQRQR</sequence>
<dbReference type="Proteomes" id="UP000193685">
    <property type="component" value="Unassembled WGS sequence"/>
</dbReference>
<keyword evidence="3" id="KW-1185">Reference proteome</keyword>
<organism evidence="2 3">
    <name type="scientific">Protomyces lactucae-debilis</name>
    <dbReference type="NCBI Taxonomy" id="2754530"/>
    <lineage>
        <taxon>Eukaryota</taxon>
        <taxon>Fungi</taxon>
        <taxon>Dikarya</taxon>
        <taxon>Ascomycota</taxon>
        <taxon>Taphrinomycotina</taxon>
        <taxon>Taphrinomycetes</taxon>
        <taxon>Taphrinales</taxon>
        <taxon>Protomycetaceae</taxon>
        <taxon>Protomyces</taxon>
    </lineage>
</organism>
<dbReference type="AlphaFoldDB" id="A0A1Y2F1H4"/>
<feature type="region of interest" description="Disordered" evidence="1">
    <location>
        <begin position="79"/>
        <end position="104"/>
    </location>
</feature>
<feature type="compositionally biased region" description="Polar residues" evidence="1">
    <location>
        <begin position="259"/>
        <end position="276"/>
    </location>
</feature>
<accession>A0A1Y2F1H4</accession>
<name>A0A1Y2F1H4_PROLT</name>
<feature type="compositionally biased region" description="Low complexity" evidence="1">
    <location>
        <begin position="177"/>
        <end position="191"/>
    </location>
</feature>
<feature type="compositionally biased region" description="Low complexity" evidence="1">
    <location>
        <begin position="354"/>
        <end position="366"/>
    </location>
</feature>
<dbReference type="GeneID" id="63787302"/>
<gene>
    <name evidence="2" type="ORF">BCR37DRAFT_389158</name>
</gene>
<feature type="region of interest" description="Disordered" evidence="1">
    <location>
        <begin position="259"/>
        <end position="280"/>
    </location>
</feature>
<reference evidence="2 3" key="1">
    <citation type="submission" date="2016-07" db="EMBL/GenBank/DDBJ databases">
        <title>Pervasive Adenine N6-methylation of Active Genes in Fungi.</title>
        <authorList>
            <consortium name="DOE Joint Genome Institute"/>
            <person name="Mondo S.J."/>
            <person name="Dannebaum R.O."/>
            <person name="Kuo R.C."/>
            <person name="Labutti K."/>
            <person name="Haridas S."/>
            <person name="Kuo A."/>
            <person name="Salamov A."/>
            <person name="Ahrendt S.R."/>
            <person name="Lipzen A."/>
            <person name="Sullivan W."/>
            <person name="Andreopoulos W.B."/>
            <person name="Clum A."/>
            <person name="Lindquist E."/>
            <person name="Daum C."/>
            <person name="Ramamoorthy G.K."/>
            <person name="Gryganskyi A."/>
            <person name="Culley D."/>
            <person name="Magnuson J.K."/>
            <person name="James T.Y."/>
            <person name="O'Malley M.A."/>
            <person name="Stajich J.E."/>
            <person name="Spatafora J.W."/>
            <person name="Visel A."/>
            <person name="Grigoriev I.V."/>
        </authorList>
    </citation>
    <scope>NUCLEOTIDE SEQUENCE [LARGE SCALE GENOMIC DNA]</scope>
    <source>
        <strain evidence="2 3">12-1054</strain>
    </source>
</reference>